<dbReference type="AlphaFoldDB" id="A0A0C3Q4R0"/>
<accession>A0A0C3Q4R0</accession>
<dbReference type="OrthoDB" id="10382172at2759"/>
<evidence type="ECO:0000313" key="3">
    <source>
        <dbReference type="Proteomes" id="UP000054248"/>
    </source>
</evidence>
<dbReference type="EMBL" id="KN823070">
    <property type="protein sequence ID" value="KIO24010.1"/>
    <property type="molecule type" value="Genomic_DNA"/>
</dbReference>
<feature type="region of interest" description="Disordered" evidence="1">
    <location>
        <begin position="1"/>
        <end position="38"/>
    </location>
</feature>
<feature type="region of interest" description="Disordered" evidence="1">
    <location>
        <begin position="81"/>
        <end position="104"/>
    </location>
</feature>
<reference evidence="3" key="2">
    <citation type="submission" date="2015-01" db="EMBL/GenBank/DDBJ databases">
        <title>Evolutionary Origins and Diversification of the Mycorrhizal Mutualists.</title>
        <authorList>
            <consortium name="DOE Joint Genome Institute"/>
            <consortium name="Mycorrhizal Genomics Consortium"/>
            <person name="Kohler A."/>
            <person name="Kuo A."/>
            <person name="Nagy L.G."/>
            <person name="Floudas D."/>
            <person name="Copeland A."/>
            <person name="Barry K.W."/>
            <person name="Cichocki N."/>
            <person name="Veneault-Fourrey C."/>
            <person name="LaButti K."/>
            <person name="Lindquist E.A."/>
            <person name="Lipzen A."/>
            <person name="Lundell T."/>
            <person name="Morin E."/>
            <person name="Murat C."/>
            <person name="Riley R."/>
            <person name="Ohm R."/>
            <person name="Sun H."/>
            <person name="Tunlid A."/>
            <person name="Henrissat B."/>
            <person name="Grigoriev I.V."/>
            <person name="Hibbett D.S."/>
            <person name="Martin F."/>
        </authorList>
    </citation>
    <scope>NUCLEOTIDE SEQUENCE [LARGE SCALE GENOMIC DNA]</scope>
    <source>
        <strain evidence="3">MUT 4182</strain>
    </source>
</reference>
<gene>
    <name evidence="2" type="ORF">M407DRAFT_26541</name>
</gene>
<keyword evidence="3" id="KW-1185">Reference proteome</keyword>
<proteinExistence type="predicted"/>
<dbReference type="Proteomes" id="UP000054248">
    <property type="component" value="Unassembled WGS sequence"/>
</dbReference>
<organism evidence="2 3">
    <name type="scientific">Tulasnella calospora MUT 4182</name>
    <dbReference type="NCBI Taxonomy" id="1051891"/>
    <lineage>
        <taxon>Eukaryota</taxon>
        <taxon>Fungi</taxon>
        <taxon>Dikarya</taxon>
        <taxon>Basidiomycota</taxon>
        <taxon>Agaricomycotina</taxon>
        <taxon>Agaricomycetes</taxon>
        <taxon>Cantharellales</taxon>
        <taxon>Tulasnellaceae</taxon>
        <taxon>Tulasnella</taxon>
    </lineage>
</organism>
<protein>
    <submittedName>
        <fullName evidence="2">Uncharacterized protein</fullName>
    </submittedName>
</protein>
<evidence type="ECO:0000313" key="2">
    <source>
        <dbReference type="EMBL" id="KIO24010.1"/>
    </source>
</evidence>
<evidence type="ECO:0000256" key="1">
    <source>
        <dbReference type="SAM" id="MobiDB-lite"/>
    </source>
</evidence>
<dbReference type="HOGENOM" id="CLU_2252029_0_0_1"/>
<name>A0A0C3Q4R0_9AGAM</name>
<feature type="compositionally biased region" description="Acidic residues" evidence="1">
    <location>
        <begin position="95"/>
        <end position="104"/>
    </location>
</feature>
<sequence>MLSSVNAASPLPGNLLVSPQRQPSGVSPKADGKKRKLDSYKALHVGKENIPPHLLKHLHRKGRRGSPVKVGHRRVGQTIARVPDYGASDAPTPPSEDDLSDVFM</sequence>
<reference evidence="2 3" key="1">
    <citation type="submission" date="2014-04" db="EMBL/GenBank/DDBJ databases">
        <authorList>
            <consortium name="DOE Joint Genome Institute"/>
            <person name="Kuo A."/>
            <person name="Girlanda M."/>
            <person name="Perotto S."/>
            <person name="Kohler A."/>
            <person name="Nagy L.G."/>
            <person name="Floudas D."/>
            <person name="Copeland A."/>
            <person name="Barry K.W."/>
            <person name="Cichocki N."/>
            <person name="Veneault-Fourrey C."/>
            <person name="LaButti K."/>
            <person name="Lindquist E.A."/>
            <person name="Lipzen A."/>
            <person name="Lundell T."/>
            <person name="Morin E."/>
            <person name="Murat C."/>
            <person name="Sun H."/>
            <person name="Tunlid A."/>
            <person name="Henrissat B."/>
            <person name="Grigoriev I.V."/>
            <person name="Hibbett D.S."/>
            <person name="Martin F."/>
            <person name="Nordberg H.P."/>
            <person name="Cantor M.N."/>
            <person name="Hua S.X."/>
        </authorList>
    </citation>
    <scope>NUCLEOTIDE SEQUENCE [LARGE SCALE GENOMIC DNA]</scope>
    <source>
        <strain evidence="2 3">MUT 4182</strain>
    </source>
</reference>